<dbReference type="RefSeq" id="WP_183628343.1">
    <property type="nucleotide sequence ID" value="NZ_JACIDX010000020.1"/>
</dbReference>
<dbReference type="EMBL" id="JACIDX010000020">
    <property type="protein sequence ID" value="MBB3957240.1"/>
    <property type="molecule type" value="Genomic_DNA"/>
</dbReference>
<dbReference type="Gene3D" id="1.20.1290.10">
    <property type="entry name" value="AhpD-like"/>
    <property type="match status" value="1"/>
</dbReference>
<dbReference type="NCBIfam" id="TIGR00778">
    <property type="entry name" value="ahpD_dom"/>
    <property type="match status" value="1"/>
</dbReference>
<keyword evidence="3" id="KW-1185">Reference proteome</keyword>
<dbReference type="PANTHER" id="PTHR35446">
    <property type="entry name" value="SI:CH211-175M2.5"/>
    <property type="match status" value="1"/>
</dbReference>
<feature type="domain" description="Carboxymuconolactone decarboxylase-like" evidence="1">
    <location>
        <begin position="41"/>
        <end position="100"/>
    </location>
</feature>
<organism evidence="2 3">
    <name type="scientific">Novosphingobium sediminicola</name>
    <dbReference type="NCBI Taxonomy" id="563162"/>
    <lineage>
        <taxon>Bacteria</taxon>
        <taxon>Pseudomonadati</taxon>
        <taxon>Pseudomonadota</taxon>
        <taxon>Alphaproteobacteria</taxon>
        <taxon>Sphingomonadales</taxon>
        <taxon>Sphingomonadaceae</taxon>
        <taxon>Novosphingobium</taxon>
    </lineage>
</organism>
<protein>
    <submittedName>
        <fullName evidence="2">Putative peroxidase-related enzyme</fullName>
    </submittedName>
</protein>
<dbReference type="PANTHER" id="PTHR35446:SF3">
    <property type="entry name" value="CMD DOMAIN-CONTAINING PROTEIN"/>
    <property type="match status" value="1"/>
</dbReference>
<keyword evidence="2" id="KW-0560">Oxidoreductase</keyword>
<accession>A0A7W6CKN9</accession>
<name>A0A7W6CKN9_9SPHN</name>
<dbReference type="InterPro" id="IPR003779">
    <property type="entry name" value="CMD-like"/>
</dbReference>
<dbReference type="Proteomes" id="UP000548867">
    <property type="component" value="Unassembled WGS sequence"/>
</dbReference>
<evidence type="ECO:0000313" key="3">
    <source>
        <dbReference type="Proteomes" id="UP000548867"/>
    </source>
</evidence>
<evidence type="ECO:0000313" key="2">
    <source>
        <dbReference type="EMBL" id="MBB3957240.1"/>
    </source>
</evidence>
<proteinExistence type="predicted"/>
<dbReference type="InterPro" id="IPR029032">
    <property type="entry name" value="AhpD-like"/>
</dbReference>
<evidence type="ECO:0000259" key="1">
    <source>
        <dbReference type="Pfam" id="PF02627"/>
    </source>
</evidence>
<reference evidence="2 3" key="1">
    <citation type="submission" date="2020-08" db="EMBL/GenBank/DDBJ databases">
        <title>Genomic Encyclopedia of Type Strains, Phase IV (KMG-IV): sequencing the most valuable type-strain genomes for metagenomic binning, comparative biology and taxonomic classification.</title>
        <authorList>
            <person name="Goeker M."/>
        </authorList>
    </citation>
    <scope>NUCLEOTIDE SEQUENCE [LARGE SCALE GENOMIC DNA]</scope>
    <source>
        <strain evidence="2 3">DSM 27057</strain>
    </source>
</reference>
<gene>
    <name evidence="2" type="ORF">GGR38_004214</name>
</gene>
<dbReference type="Pfam" id="PF02627">
    <property type="entry name" value="CMD"/>
    <property type="match status" value="1"/>
</dbReference>
<dbReference type="AlphaFoldDB" id="A0A7W6CKN9"/>
<keyword evidence="2" id="KW-0575">Peroxidase</keyword>
<dbReference type="GO" id="GO:0051920">
    <property type="term" value="F:peroxiredoxin activity"/>
    <property type="evidence" value="ECO:0007669"/>
    <property type="project" value="InterPro"/>
</dbReference>
<dbReference type="InterPro" id="IPR004675">
    <property type="entry name" value="AhpD_core"/>
</dbReference>
<sequence>MSRIAIPTYEASPAASLPLLDAVQAQLGVIPNLFRLVGASPAALEGLLGLSGALNRTLDVRTRERIAIAVAETTGCDYCLSAHSYLALNLAGLDQEEVEANRQGRSKDPRADAVLIFAKRVVQTRGKVENSMLEAIRLAGLSDAQIVEIVANVAINVFTNLINNVAQTDIDFPVVRAGGL</sequence>
<dbReference type="SUPFAM" id="SSF69118">
    <property type="entry name" value="AhpD-like"/>
    <property type="match status" value="1"/>
</dbReference>
<comment type="caution">
    <text evidence="2">The sequence shown here is derived from an EMBL/GenBank/DDBJ whole genome shotgun (WGS) entry which is preliminary data.</text>
</comment>